<evidence type="ECO:0000313" key="2">
    <source>
        <dbReference type="Proteomes" id="UP000472270"/>
    </source>
</evidence>
<name>A0A673M599_9TELE</name>
<organism evidence="1 2">
    <name type="scientific">Sinocyclocheilus rhinocerous</name>
    <dbReference type="NCBI Taxonomy" id="307959"/>
    <lineage>
        <taxon>Eukaryota</taxon>
        <taxon>Metazoa</taxon>
        <taxon>Chordata</taxon>
        <taxon>Craniata</taxon>
        <taxon>Vertebrata</taxon>
        <taxon>Euteleostomi</taxon>
        <taxon>Actinopterygii</taxon>
        <taxon>Neopterygii</taxon>
        <taxon>Teleostei</taxon>
        <taxon>Ostariophysi</taxon>
        <taxon>Cypriniformes</taxon>
        <taxon>Cyprinidae</taxon>
        <taxon>Cyprininae</taxon>
        <taxon>Sinocyclocheilus</taxon>
    </lineage>
</organism>
<proteinExistence type="predicted"/>
<accession>A0A673M599</accession>
<protein>
    <submittedName>
        <fullName evidence="1">Uncharacterized protein</fullName>
    </submittedName>
</protein>
<sequence>MLLTYYCNPKLEEAKLKAKYPLLGNKPGGSDLLRKRLQKGEIQITGLWWFHTGSRTSQHHVKSHEPQMALALRDNRHKFWSV</sequence>
<dbReference type="AlphaFoldDB" id="A0A673M599"/>
<dbReference type="Proteomes" id="UP000472270">
    <property type="component" value="Unassembled WGS sequence"/>
</dbReference>
<evidence type="ECO:0000313" key="1">
    <source>
        <dbReference type="Ensembl" id="ENSSRHP00000085279.1"/>
    </source>
</evidence>
<reference evidence="1" key="2">
    <citation type="submission" date="2025-09" db="UniProtKB">
        <authorList>
            <consortium name="Ensembl"/>
        </authorList>
    </citation>
    <scope>IDENTIFICATION</scope>
</reference>
<keyword evidence="2" id="KW-1185">Reference proteome</keyword>
<reference evidence="1" key="1">
    <citation type="submission" date="2025-08" db="UniProtKB">
        <authorList>
            <consortium name="Ensembl"/>
        </authorList>
    </citation>
    <scope>IDENTIFICATION</scope>
</reference>
<dbReference type="Ensembl" id="ENSSRHT00000087585.1">
    <property type="protein sequence ID" value="ENSSRHP00000085279.1"/>
    <property type="gene ID" value="ENSSRHG00000042202.1"/>
</dbReference>